<name>A0ABR1ZP57_9ROSI</name>
<proteinExistence type="predicted"/>
<keyword evidence="2" id="KW-1185">Reference proteome</keyword>
<reference evidence="1 2" key="1">
    <citation type="journal article" date="2024" name="G3 (Bethesda)">
        <title>Genome assembly of Hibiscus sabdariffa L. provides insights into metabolisms of medicinal natural products.</title>
        <authorList>
            <person name="Kim T."/>
        </authorList>
    </citation>
    <scope>NUCLEOTIDE SEQUENCE [LARGE SCALE GENOMIC DNA]</scope>
    <source>
        <strain evidence="1">TK-2024</strain>
        <tissue evidence="1">Old leaves</tissue>
    </source>
</reference>
<dbReference type="Proteomes" id="UP001396334">
    <property type="component" value="Unassembled WGS sequence"/>
</dbReference>
<accession>A0ABR1ZP57</accession>
<sequence length="82" mass="9211">MVTTGRLIKCGEFTIPYSNSWDNSGMNQVFTTEDANANAIASRINLEWHTGPTHEDVSIWDLQHSVRSQLESCGKAYPPQKE</sequence>
<evidence type="ECO:0000313" key="2">
    <source>
        <dbReference type="Proteomes" id="UP001396334"/>
    </source>
</evidence>
<gene>
    <name evidence="1" type="ORF">V6N11_063356</name>
</gene>
<organism evidence="1 2">
    <name type="scientific">Hibiscus sabdariffa</name>
    <name type="common">roselle</name>
    <dbReference type="NCBI Taxonomy" id="183260"/>
    <lineage>
        <taxon>Eukaryota</taxon>
        <taxon>Viridiplantae</taxon>
        <taxon>Streptophyta</taxon>
        <taxon>Embryophyta</taxon>
        <taxon>Tracheophyta</taxon>
        <taxon>Spermatophyta</taxon>
        <taxon>Magnoliopsida</taxon>
        <taxon>eudicotyledons</taxon>
        <taxon>Gunneridae</taxon>
        <taxon>Pentapetalae</taxon>
        <taxon>rosids</taxon>
        <taxon>malvids</taxon>
        <taxon>Malvales</taxon>
        <taxon>Malvaceae</taxon>
        <taxon>Malvoideae</taxon>
        <taxon>Hibiscus</taxon>
    </lineage>
</organism>
<protein>
    <submittedName>
        <fullName evidence="1">Uncharacterized protein</fullName>
    </submittedName>
</protein>
<comment type="caution">
    <text evidence="1">The sequence shown here is derived from an EMBL/GenBank/DDBJ whole genome shotgun (WGS) entry which is preliminary data.</text>
</comment>
<dbReference type="EMBL" id="JBBPBN010000820">
    <property type="protein sequence ID" value="KAK8482071.1"/>
    <property type="molecule type" value="Genomic_DNA"/>
</dbReference>
<evidence type="ECO:0000313" key="1">
    <source>
        <dbReference type="EMBL" id="KAK8482071.1"/>
    </source>
</evidence>